<dbReference type="eggNOG" id="ENOG502RZ4V">
    <property type="taxonomic scope" value="Eukaryota"/>
</dbReference>
<dbReference type="Proteomes" id="UP000013827">
    <property type="component" value="Unassembled WGS sequence"/>
</dbReference>
<proteinExistence type="predicted"/>
<keyword evidence="2" id="KW-1185">Reference proteome</keyword>
<reference evidence="2" key="1">
    <citation type="journal article" date="2013" name="Nature">
        <title>Pan genome of the phytoplankton Emiliania underpins its global distribution.</title>
        <authorList>
            <person name="Read B.A."/>
            <person name="Kegel J."/>
            <person name="Klute M.J."/>
            <person name="Kuo A."/>
            <person name="Lefebvre S.C."/>
            <person name="Maumus F."/>
            <person name="Mayer C."/>
            <person name="Miller J."/>
            <person name="Monier A."/>
            <person name="Salamov A."/>
            <person name="Young J."/>
            <person name="Aguilar M."/>
            <person name="Claverie J.M."/>
            <person name="Frickenhaus S."/>
            <person name="Gonzalez K."/>
            <person name="Herman E.K."/>
            <person name="Lin Y.C."/>
            <person name="Napier J."/>
            <person name="Ogata H."/>
            <person name="Sarno A.F."/>
            <person name="Shmutz J."/>
            <person name="Schroeder D."/>
            <person name="de Vargas C."/>
            <person name="Verret F."/>
            <person name="von Dassow P."/>
            <person name="Valentin K."/>
            <person name="Van de Peer Y."/>
            <person name="Wheeler G."/>
            <person name="Dacks J.B."/>
            <person name="Delwiche C.F."/>
            <person name="Dyhrman S.T."/>
            <person name="Glockner G."/>
            <person name="John U."/>
            <person name="Richards T."/>
            <person name="Worden A.Z."/>
            <person name="Zhang X."/>
            <person name="Grigoriev I.V."/>
            <person name="Allen A.E."/>
            <person name="Bidle K."/>
            <person name="Borodovsky M."/>
            <person name="Bowler C."/>
            <person name="Brownlee C."/>
            <person name="Cock J.M."/>
            <person name="Elias M."/>
            <person name="Gladyshev V.N."/>
            <person name="Groth M."/>
            <person name="Guda C."/>
            <person name="Hadaegh A."/>
            <person name="Iglesias-Rodriguez M.D."/>
            <person name="Jenkins J."/>
            <person name="Jones B.M."/>
            <person name="Lawson T."/>
            <person name="Leese F."/>
            <person name="Lindquist E."/>
            <person name="Lobanov A."/>
            <person name="Lomsadze A."/>
            <person name="Malik S.B."/>
            <person name="Marsh M.E."/>
            <person name="Mackinder L."/>
            <person name="Mock T."/>
            <person name="Mueller-Roeber B."/>
            <person name="Pagarete A."/>
            <person name="Parker M."/>
            <person name="Probert I."/>
            <person name="Quesneville H."/>
            <person name="Raines C."/>
            <person name="Rensing S.A."/>
            <person name="Riano-Pachon D.M."/>
            <person name="Richier S."/>
            <person name="Rokitta S."/>
            <person name="Shiraiwa Y."/>
            <person name="Soanes D.M."/>
            <person name="van der Giezen M."/>
            <person name="Wahlund T.M."/>
            <person name="Williams B."/>
            <person name="Wilson W."/>
            <person name="Wolfe G."/>
            <person name="Wurch L.L."/>
        </authorList>
    </citation>
    <scope>NUCLEOTIDE SEQUENCE</scope>
</reference>
<dbReference type="InterPro" id="IPR025638">
    <property type="entry name" value="DUF4336"/>
</dbReference>
<dbReference type="RefSeq" id="XP_005764031.1">
    <property type="nucleotide sequence ID" value="XM_005763974.1"/>
</dbReference>
<accession>A0A0D3IK17</accession>
<dbReference type="GeneID" id="17257711"/>
<evidence type="ECO:0000313" key="1">
    <source>
        <dbReference type="EnsemblProtists" id="EOD11602"/>
    </source>
</evidence>
<dbReference type="EnsemblProtists" id="EOD11602">
    <property type="protein sequence ID" value="EOD11602"/>
    <property type="gene ID" value="EMIHUDRAFT_437578"/>
</dbReference>
<dbReference type="InterPro" id="IPR036866">
    <property type="entry name" value="RibonucZ/Hydroxyglut_hydro"/>
</dbReference>
<reference evidence="1" key="2">
    <citation type="submission" date="2024-10" db="UniProtKB">
        <authorList>
            <consortium name="EnsemblProtists"/>
        </authorList>
    </citation>
    <scope>IDENTIFICATION</scope>
</reference>
<evidence type="ECO:0000313" key="2">
    <source>
        <dbReference type="Proteomes" id="UP000013827"/>
    </source>
</evidence>
<name>A0A0D3IK17_EMIH1</name>
<dbReference type="PANTHER" id="PTHR33835">
    <property type="entry name" value="YALI0C07656P"/>
    <property type="match status" value="1"/>
</dbReference>
<organism evidence="1 2">
    <name type="scientific">Emiliania huxleyi (strain CCMP1516)</name>
    <dbReference type="NCBI Taxonomy" id="280463"/>
    <lineage>
        <taxon>Eukaryota</taxon>
        <taxon>Haptista</taxon>
        <taxon>Haptophyta</taxon>
        <taxon>Prymnesiophyceae</taxon>
        <taxon>Isochrysidales</taxon>
        <taxon>Noelaerhabdaceae</taxon>
        <taxon>Emiliania</taxon>
    </lineage>
</organism>
<dbReference type="Pfam" id="PF14234">
    <property type="entry name" value="DUF4336"/>
    <property type="match status" value="1"/>
</dbReference>
<dbReference type="PANTHER" id="PTHR33835:SF1">
    <property type="entry name" value="METALLO-BETA-LACTAMASE DOMAIN-CONTAINING PROTEIN"/>
    <property type="match status" value="1"/>
</dbReference>
<dbReference type="AlphaFoldDB" id="A0A0D3IK17"/>
<dbReference type="OMA" id="IFRDVMA"/>
<protein>
    <recommendedName>
        <fullName evidence="3">DUF4336 domain-containing protein</fullName>
    </recommendedName>
</protein>
<dbReference type="SUPFAM" id="SSF56281">
    <property type="entry name" value="Metallo-hydrolase/oxidoreductase"/>
    <property type="match status" value="1"/>
</dbReference>
<dbReference type="PaxDb" id="2903-EOD11602"/>
<sequence>MCVSLHLSLLSIVRPLVRTPATSLLRDRERSPQTSLQLAEALVPLRRPAPAHWRDRDISWSNPQGSVLTQVHDDVWLAERPFFPRLPGLQGTDVGGKMAVVRLPDGTLWVHSPVELDSALRDALAALGPVRHVVTPNTEHQKYASDWLREYPEATGYSCPGLRESKPEVGWHRSLSSLLDAPSGLTSASAPAEWCSAIELCWVEDRVPLTRRLPFFNEVVFFHRPSRSLMCADLWWNYPDYADADADFQVPRSTRLWKWGMDVVYKPVYNRLMKTDSWEESYRVIAGWEFETILPCHGEPVAEDAKKVLASHLAMAG</sequence>
<dbReference type="HOGENOM" id="CLU_056292_2_1_1"/>
<evidence type="ECO:0008006" key="3">
    <source>
        <dbReference type="Google" id="ProtNLM"/>
    </source>
</evidence>
<dbReference type="KEGG" id="ehx:EMIHUDRAFT_437578"/>